<dbReference type="EMBL" id="KZ772683">
    <property type="protein sequence ID" value="PTQ46570.1"/>
    <property type="molecule type" value="Genomic_DNA"/>
</dbReference>
<proteinExistence type="predicted"/>
<dbReference type="Proteomes" id="UP000244005">
    <property type="component" value="Unassembled WGS sequence"/>
</dbReference>
<sequence>MFECEKDACEKDAAGEQLGRFQDWTTVGADEARQDSTTKFMTRFQCSACMFAISSTRVAASLRIRKCATCDRECCSLL</sequence>
<name>A0A2R6XKB7_MARPO</name>
<reference evidence="2" key="1">
    <citation type="journal article" date="2017" name="Cell">
        <title>Insights into land plant evolution garnered from the Marchantia polymorpha genome.</title>
        <authorList>
            <person name="Bowman J.L."/>
            <person name="Kohchi T."/>
            <person name="Yamato K.T."/>
            <person name="Jenkins J."/>
            <person name="Shu S."/>
            <person name="Ishizaki K."/>
            <person name="Yamaoka S."/>
            <person name="Nishihama R."/>
            <person name="Nakamura Y."/>
            <person name="Berger F."/>
            <person name="Adam C."/>
            <person name="Aki S.S."/>
            <person name="Althoff F."/>
            <person name="Araki T."/>
            <person name="Arteaga-Vazquez M.A."/>
            <person name="Balasubrmanian S."/>
            <person name="Barry K."/>
            <person name="Bauer D."/>
            <person name="Boehm C.R."/>
            <person name="Briginshaw L."/>
            <person name="Caballero-Perez J."/>
            <person name="Catarino B."/>
            <person name="Chen F."/>
            <person name="Chiyoda S."/>
            <person name="Chovatia M."/>
            <person name="Davies K.M."/>
            <person name="Delmans M."/>
            <person name="Demura T."/>
            <person name="Dierschke T."/>
            <person name="Dolan L."/>
            <person name="Dorantes-Acosta A.E."/>
            <person name="Eklund D.M."/>
            <person name="Florent S.N."/>
            <person name="Flores-Sandoval E."/>
            <person name="Fujiyama A."/>
            <person name="Fukuzawa H."/>
            <person name="Galik B."/>
            <person name="Grimanelli D."/>
            <person name="Grimwood J."/>
            <person name="Grossniklaus U."/>
            <person name="Hamada T."/>
            <person name="Haseloff J."/>
            <person name="Hetherington A.J."/>
            <person name="Higo A."/>
            <person name="Hirakawa Y."/>
            <person name="Hundley H.N."/>
            <person name="Ikeda Y."/>
            <person name="Inoue K."/>
            <person name="Inoue S.I."/>
            <person name="Ishida S."/>
            <person name="Jia Q."/>
            <person name="Kakita M."/>
            <person name="Kanazawa T."/>
            <person name="Kawai Y."/>
            <person name="Kawashima T."/>
            <person name="Kennedy M."/>
            <person name="Kinose K."/>
            <person name="Kinoshita T."/>
            <person name="Kohara Y."/>
            <person name="Koide E."/>
            <person name="Komatsu K."/>
            <person name="Kopischke S."/>
            <person name="Kubo M."/>
            <person name="Kyozuka J."/>
            <person name="Lagercrantz U."/>
            <person name="Lin S.S."/>
            <person name="Lindquist E."/>
            <person name="Lipzen A.M."/>
            <person name="Lu C.W."/>
            <person name="De Luna E."/>
            <person name="Martienssen R.A."/>
            <person name="Minamino N."/>
            <person name="Mizutani M."/>
            <person name="Mizutani M."/>
            <person name="Mochizuki N."/>
            <person name="Monte I."/>
            <person name="Mosher R."/>
            <person name="Nagasaki H."/>
            <person name="Nakagami H."/>
            <person name="Naramoto S."/>
            <person name="Nishitani K."/>
            <person name="Ohtani M."/>
            <person name="Okamoto T."/>
            <person name="Okumura M."/>
            <person name="Phillips J."/>
            <person name="Pollak B."/>
            <person name="Reinders A."/>
            <person name="Rovekamp M."/>
            <person name="Sano R."/>
            <person name="Sawa S."/>
            <person name="Schmid M.W."/>
            <person name="Shirakawa M."/>
            <person name="Solano R."/>
            <person name="Spunde A."/>
            <person name="Suetsugu N."/>
            <person name="Sugano S."/>
            <person name="Sugiyama A."/>
            <person name="Sun R."/>
            <person name="Suzuki Y."/>
            <person name="Takenaka M."/>
            <person name="Takezawa D."/>
            <person name="Tomogane H."/>
            <person name="Tsuzuki M."/>
            <person name="Ueda T."/>
            <person name="Umeda M."/>
            <person name="Ward J.M."/>
            <person name="Watanabe Y."/>
            <person name="Yazaki K."/>
            <person name="Yokoyama R."/>
            <person name="Yoshitake Y."/>
            <person name="Yotsui I."/>
            <person name="Zachgo S."/>
            <person name="Schmutz J."/>
        </authorList>
    </citation>
    <scope>NUCLEOTIDE SEQUENCE [LARGE SCALE GENOMIC DNA]</scope>
    <source>
        <strain evidence="2">Tak-1</strain>
    </source>
</reference>
<keyword evidence="2" id="KW-1185">Reference proteome</keyword>
<protein>
    <submittedName>
        <fullName evidence="1">Uncharacterized protein</fullName>
    </submittedName>
</protein>
<gene>
    <name evidence="1" type="ORF">MARPO_0011s0218</name>
</gene>
<evidence type="ECO:0000313" key="1">
    <source>
        <dbReference type="EMBL" id="PTQ46570.1"/>
    </source>
</evidence>
<organism evidence="1 2">
    <name type="scientific">Marchantia polymorpha</name>
    <name type="common">Common liverwort</name>
    <name type="synonym">Marchantia aquatica</name>
    <dbReference type="NCBI Taxonomy" id="3197"/>
    <lineage>
        <taxon>Eukaryota</taxon>
        <taxon>Viridiplantae</taxon>
        <taxon>Streptophyta</taxon>
        <taxon>Embryophyta</taxon>
        <taxon>Marchantiophyta</taxon>
        <taxon>Marchantiopsida</taxon>
        <taxon>Marchantiidae</taxon>
        <taxon>Marchantiales</taxon>
        <taxon>Marchantiaceae</taxon>
        <taxon>Marchantia</taxon>
    </lineage>
</organism>
<dbReference type="AlphaFoldDB" id="A0A2R6XKB7"/>
<evidence type="ECO:0000313" key="2">
    <source>
        <dbReference type="Proteomes" id="UP000244005"/>
    </source>
</evidence>
<accession>A0A2R6XKB7</accession>